<dbReference type="PANTHER" id="PTHR30399:SF1">
    <property type="entry name" value="UTP PYROPHOSPHATASE"/>
    <property type="match status" value="1"/>
</dbReference>
<sequence length="401" mass="44618">MPFYTGKICPEGAVAAVLYRRADLWQPCRMAEKNPASRRFRSVGAPLPACVHLRLADGTDLTARVKISSRARRTRLSLSPYGQLTITTPEGMPLSLLEQTLPQFLPWLERAWKKRKATAPRQQLPSSIELPLAGLTFAVRTEGDMAAGRLAAARHHENHFSLLARQGSQRLLLVQSPDCLRLFGAVEDASLCVKALRQWCRHMAEALLPAYLTALALQTGFALEKISVRDQRSRWGSCARTRRGKGAASGRSQPQKNGRPRAQDGTAHDASLPVQGRAGRLAAKLFGLFTTRAENHDGRQVGLLPADQEYSPAGQQAPPIGRISLNWRAALLPLPLLEHLCWHELCHLRHMDHSPAYRAELARYSPHWPEQEKALNDAWRDLPWWALPGEGDPDPAESEED</sequence>
<dbReference type="CDD" id="cd07344">
    <property type="entry name" value="M48_yhfN_like"/>
    <property type="match status" value="1"/>
</dbReference>
<evidence type="ECO:0000313" key="3">
    <source>
        <dbReference type="EMBL" id="SCM71545.1"/>
    </source>
</evidence>
<organism evidence="3">
    <name type="scientific">uncultured Desulfovibrio sp</name>
    <dbReference type="NCBI Taxonomy" id="167968"/>
    <lineage>
        <taxon>Bacteria</taxon>
        <taxon>Pseudomonadati</taxon>
        <taxon>Thermodesulfobacteriota</taxon>
        <taxon>Desulfovibrionia</taxon>
        <taxon>Desulfovibrionales</taxon>
        <taxon>Desulfovibrionaceae</taxon>
        <taxon>Desulfovibrio</taxon>
        <taxon>environmental samples</taxon>
    </lineage>
</organism>
<dbReference type="Pfam" id="PF01863">
    <property type="entry name" value="YgjP-like"/>
    <property type="match status" value="2"/>
</dbReference>
<dbReference type="AlphaFoldDB" id="A0A212L1X0"/>
<proteinExistence type="predicted"/>
<feature type="domain" description="YgjP-like metallopeptidase" evidence="2">
    <location>
        <begin position="321"/>
        <end position="377"/>
    </location>
</feature>
<dbReference type="InterPro" id="IPR002725">
    <property type="entry name" value="YgjP-like_metallopeptidase"/>
</dbReference>
<reference evidence="3" key="1">
    <citation type="submission" date="2016-08" db="EMBL/GenBank/DDBJ databases">
        <authorList>
            <person name="Seilhamer J.J."/>
        </authorList>
    </citation>
    <scope>NUCLEOTIDE SEQUENCE</scope>
    <source>
        <strain evidence="3">86-1</strain>
    </source>
</reference>
<feature type="region of interest" description="Disordered" evidence="1">
    <location>
        <begin position="237"/>
        <end position="273"/>
    </location>
</feature>
<accession>A0A212L1X0</accession>
<name>A0A212L1X0_9BACT</name>
<dbReference type="RefSeq" id="WP_232088247.1">
    <property type="nucleotide sequence ID" value="NZ_LT608333.1"/>
</dbReference>
<evidence type="ECO:0000256" key="1">
    <source>
        <dbReference type="SAM" id="MobiDB-lite"/>
    </source>
</evidence>
<gene>
    <name evidence="3" type="ORF">KL86DES1_20040</name>
</gene>
<feature type="domain" description="YgjP-like metallopeptidase" evidence="2">
    <location>
        <begin position="72"/>
        <end position="242"/>
    </location>
</feature>
<dbReference type="Gene3D" id="3.30.2010.10">
    <property type="entry name" value="Metalloproteases ('zincins'), catalytic domain"/>
    <property type="match status" value="1"/>
</dbReference>
<dbReference type="InterPro" id="IPR053136">
    <property type="entry name" value="UTP_pyrophosphatase-like"/>
</dbReference>
<evidence type="ECO:0000259" key="2">
    <source>
        <dbReference type="Pfam" id="PF01863"/>
    </source>
</evidence>
<protein>
    <recommendedName>
        <fullName evidence="2">YgjP-like metallopeptidase domain-containing protein</fullName>
    </recommendedName>
</protein>
<dbReference type="PANTHER" id="PTHR30399">
    <property type="entry name" value="UNCHARACTERIZED PROTEIN YGJP"/>
    <property type="match status" value="1"/>
</dbReference>
<dbReference type="EMBL" id="FMJC01000002">
    <property type="protein sequence ID" value="SCM71545.1"/>
    <property type="molecule type" value="Genomic_DNA"/>
</dbReference>